<feature type="region of interest" description="Disordered" evidence="3">
    <location>
        <begin position="1"/>
        <end position="35"/>
    </location>
</feature>
<dbReference type="Pfam" id="PF11807">
    <property type="entry name" value="UstYa"/>
    <property type="match status" value="1"/>
</dbReference>
<keyword evidence="4" id="KW-0812">Transmembrane</keyword>
<evidence type="ECO:0000256" key="3">
    <source>
        <dbReference type="SAM" id="MobiDB-lite"/>
    </source>
</evidence>
<evidence type="ECO:0000313" key="5">
    <source>
        <dbReference type="EMBL" id="PIB01050.1"/>
    </source>
</evidence>
<keyword evidence="8" id="KW-1185">Reference proteome</keyword>
<keyword evidence="4" id="KW-1133">Transmembrane helix</keyword>
<keyword evidence="4" id="KW-0472">Membrane</keyword>
<feature type="transmembrane region" description="Helical" evidence="4">
    <location>
        <begin position="55"/>
        <end position="78"/>
    </location>
</feature>
<dbReference type="AlphaFoldDB" id="A0A2G5I8E8"/>
<gene>
    <name evidence="5" type="ORF">CB0940_00249</name>
    <name evidence="6" type="ORF">RHO25_000260</name>
</gene>
<evidence type="ECO:0000313" key="8">
    <source>
        <dbReference type="Proteomes" id="UP001302367"/>
    </source>
</evidence>
<dbReference type="GO" id="GO:0043386">
    <property type="term" value="P:mycotoxin biosynthetic process"/>
    <property type="evidence" value="ECO:0007669"/>
    <property type="project" value="InterPro"/>
</dbReference>
<dbReference type="Proteomes" id="UP001302367">
    <property type="component" value="Chromosome 1"/>
</dbReference>
<dbReference type="Proteomes" id="UP000230605">
    <property type="component" value="Chromosome 1"/>
</dbReference>
<evidence type="ECO:0008006" key="9">
    <source>
        <dbReference type="Google" id="ProtNLM"/>
    </source>
</evidence>
<sequence length="311" mass="36244">MAPSDEQYAPLRLEDEFEDEKDVGSSEDGGERSAEGCRWCKGELRQTRTSNFNKLHIALAVLITIAVFFLGYATNILVTSRQGQKAQTYSTEFKPARPAAELEQVRFTGSAQFDDEGEPFFDYAEDQVLYTGTPTKAMDRAWNKLIKHRYFLIDDSEAREAWGPDYEQYYRYPDTEKRKGGYVAGLDVLHTLHCVNMLRKALYKDYYKEHNHGSKKFQQYHIDHCLDIVRQNIQCNSDLTLIPTRWWDGMGKNGRNFIDSDQVHTCRNFGKIREWAYNKWNHSHRVGNKHLPPVDLHRHIENSQHVEEGDD</sequence>
<accession>A0A2G5I8E8</accession>
<protein>
    <recommendedName>
        <fullName evidence="9">Cyclochlorotine biosynthesis protein O</fullName>
    </recommendedName>
</protein>
<dbReference type="PANTHER" id="PTHR33365">
    <property type="entry name" value="YALI0B05434P"/>
    <property type="match status" value="1"/>
</dbReference>
<name>A0A2G5I8E8_CERBT</name>
<evidence type="ECO:0000256" key="1">
    <source>
        <dbReference type="ARBA" id="ARBA00004685"/>
    </source>
</evidence>
<organism evidence="5 7">
    <name type="scientific">Cercospora beticola</name>
    <name type="common">Sugarbeet leaf spot fungus</name>
    <dbReference type="NCBI Taxonomy" id="122368"/>
    <lineage>
        <taxon>Eukaryota</taxon>
        <taxon>Fungi</taxon>
        <taxon>Dikarya</taxon>
        <taxon>Ascomycota</taxon>
        <taxon>Pezizomycotina</taxon>
        <taxon>Dothideomycetes</taxon>
        <taxon>Dothideomycetidae</taxon>
        <taxon>Mycosphaerellales</taxon>
        <taxon>Mycosphaerellaceae</taxon>
        <taxon>Cercospora</taxon>
    </lineage>
</organism>
<reference evidence="6 8" key="2">
    <citation type="submission" date="2023-09" db="EMBL/GenBank/DDBJ databases">
        <title>Complete-Gapless Cercospora beticola genome.</title>
        <authorList>
            <person name="Wyatt N.A."/>
            <person name="Spanner R.E."/>
            <person name="Bolton M.D."/>
        </authorList>
    </citation>
    <scope>NUCLEOTIDE SEQUENCE [LARGE SCALE GENOMIC DNA]</scope>
    <source>
        <strain evidence="6">Cb09-40</strain>
    </source>
</reference>
<dbReference type="EMBL" id="LKMD01000100">
    <property type="protein sequence ID" value="PIB01050.1"/>
    <property type="molecule type" value="Genomic_DNA"/>
</dbReference>
<dbReference type="OrthoDB" id="3687641at2759"/>
<comment type="similarity">
    <text evidence="2">Belongs to the ustYa family.</text>
</comment>
<dbReference type="PANTHER" id="PTHR33365:SF4">
    <property type="entry name" value="CYCLOCHLOROTINE BIOSYNTHESIS PROTEIN O"/>
    <property type="match status" value="1"/>
</dbReference>
<proteinExistence type="inferred from homology"/>
<evidence type="ECO:0000256" key="4">
    <source>
        <dbReference type="SAM" id="Phobius"/>
    </source>
</evidence>
<evidence type="ECO:0000313" key="7">
    <source>
        <dbReference type="Proteomes" id="UP000230605"/>
    </source>
</evidence>
<comment type="pathway">
    <text evidence="1">Mycotoxin biosynthesis.</text>
</comment>
<dbReference type="EMBL" id="CP134184">
    <property type="protein sequence ID" value="WPA95657.1"/>
    <property type="molecule type" value="Genomic_DNA"/>
</dbReference>
<reference evidence="5 7" key="1">
    <citation type="submission" date="2015-10" db="EMBL/GenBank/DDBJ databases">
        <title>The cercosporin biosynthetic gene cluster was horizontally transferred to several fungal lineages and shown to be expanded in Cercospora beticola based on microsynteny with recipient genomes.</title>
        <authorList>
            <person name="De Jonge R."/>
            <person name="Ebert M.K."/>
            <person name="Suttle J.C."/>
            <person name="Jurick Ii W.M."/>
            <person name="Secor G.A."/>
            <person name="Thomma B.P."/>
            <person name="Van De Peer Y."/>
            <person name="Bolton M.D."/>
        </authorList>
    </citation>
    <scope>NUCLEOTIDE SEQUENCE [LARGE SCALE GENOMIC DNA]</scope>
    <source>
        <strain evidence="5 7">09-40</strain>
    </source>
</reference>
<dbReference type="InterPro" id="IPR021765">
    <property type="entry name" value="UstYa-like"/>
</dbReference>
<evidence type="ECO:0000313" key="6">
    <source>
        <dbReference type="EMBL" id="WPA95657.1"/>
    </source>
</evidence>
<evidence type="ECO:0000256" key="2">
    <source>
        <dbReference type="ARBA" id="ARBA00035112"/>
    </source>
</evidence>